<dbReference type="RefSeq" id="WP_014245214.1">
    <property type="nucleotide sequence ID" value="NC_016620.1"/>
</dbReference>
<dbReference type="Proteomes" id="UP000008963">
    <property type="component" value="Chromosome"/>
</dbReference>
<protein>
    <submittedName>
        <fullName evidence="1">Uncharacterized protein</fullName>
    </submittedName>
</protein>
<name>E1X694_HALMS</name>
<evidence type="ECO:0000313" key="2">
    <source>
        <dbReference type="Proteomes" id="UP000008963"/>
    </source>
</evidence>
<dbReference type="HOGENOM" id="CLU_1872559_0_0_7"/>
<proteinExistence type="predicted"/>
<reference evidence="2" key="1">
    <citation type="journal article" date="2013" name="ISME J.">
        <title>A small predatory core genome in the divergent marine Bacteriovorax marinus SJ and the terrestrial Bdellovibrio bacteriovorus.</title>
        <authorList>
            <person name="Crossman L.C."/>
            <person name="Chen H."/>
            <person name="Cerdeno-Tarraga A.M."/>
            <person name="Brooks K."/>
            <person name="Quail M.A."/>
            <person name="Pineiro S.A."/>
            <person name="Hobley L."/>
            <person name="Sockett R.E."/>
            <person name="Bentley S.D."/>
            <person name="Parkhill J."/>
            <person name="Williams H.N."/>
            <person name="Stine O.C."/>
        </authorList>
    </citation>
    <scope>NUCLEOTIDE SEQUENCE [LARGE SCALE GENOMIC DNA]</scope>
    <source>
        <strain evidence="2">ATCC BAA-682 / DSM 15412 / SJ</strain>
    </source>
</reference>
<keyword evidence="2" id="KW-1185">Reference proteome</keyword>
<gene>
    <name evidence="1" type="ordered locus">BMS_2658</name>
</gene>
<accession>E1X694</accession>
<dbReference type="AlphaFoldDB" id="E1X694"/>
<dbReference type="STRING" id="862908.BMS_2658"/>
<dbReference type="PATRIC" id="fig|862908.3.peg.2538"/>
<organism evidence="1 2">
    <name type="scientific">Halobacteriovorax marinus (strain ATCC BAA-682 / DSM 15412 / SJ)</name>
    <name type="common">Bacteriovorax marinus</name>
    <dbReference type="NCBI Taxonomy" id="862908"/>
    <lineage>
        <taxon>Bacteria</taxon>
        <taxon>Pseudomonadati</taxon>
        <taxon>Bdellovibrionota</taxon>
        <taxon>Bacteriovoracia</taxon>
        <taxon>Bacteriovoracales</taxon>
        <taxon>Halobacteriovoraceae</taxon>
        <taxon>Halobacteriovorax</taxon>
    </lineage>
</organism>
<dbReference type="EMBL" id="FQ312005">
    <property type="protein sequence ID" value="CBW27439.1"/>
    <property type="molecule type" value="Genomic_DNA"/>
</dbReference>
<evidence type="ECO:0000313" key="1">
    <source>
        <dbReference type="EMBL" id="CBW27439.1"/>
    </source>
</evidence>
<dbReference type="OrthoDB" id="9984794at2"/>
<sequence>MDVVSKEEYGCPHSHKASLILENGELAGEFLSRHFESCEVCNLKLKKLKSDRKLFLKQIPFVTAPVEVKDIFEAESREMTLKVKKRVVSLKRKKMGETSEKAMVFFADLKEALLSKPVVISICLVSTVWSYLKIFN</sequence>
<dbReference type="KEGG" id="bmx:BMS_2658"/>